<dbReference type="Proteomes" id="UP000612233">
    <property type="component" value="Unassembled WGS sequence"/>
</dbReference>
<dbReference type="RefSeq" id="WP_191007079.1">
    <property type="nucleotide sequence ID" value="NZ_JACXAD010000032.1"/>
</dbReference>
<name>A0A927BG52_9BACT</name>
<dbReference type="EMBL" id="JACXAD010000032">
    <property type="protein sequence ID" value="MBD2770270.1"/>
    <property type="molecule type" value="Genomic_DNA"/>
</dbReference>
<evidence type="ECO:0000313" key="2">
    <source>
        <dbReference type="Proteomes" id="UP000612233"/>
    </source>
</evidence>
<reference evidence="1" key="1">
    <citation type="submission" date="2020-09" db="EMBL/GenBank/DDBJ databases">
        <authorList>
            <person name="Kim M.K."/>
        </authorList>
    </citation>
    <scope>NUCLEOTIDE SEQUENCE</scope>
    <source>
        <strain evidence="1">BT664</strain>
    </source>
</reference>
<comment type="caution">
    <text evidence="1">The sequence shown here is derived from an EMBL/GenBank/DDBJ whole genome shotgun (WGS) entry which is preliminary data.</text>
</comment>
<proteinExistence type="predicted"/>
<accession>A0A927BG52</accession>
<keyword evidence="2" id="KW-1185">Reference proteome</keyword>
<sequence>MPSSYFTSLPPGLNSEQCLLWARREHVANCAVEFLITHNRPLEGPILTHLQHYVNGEISLGQAIGRIVDHLAQSPGRT</sequence>
<dbReference type="AlphaFoldDB" id="A0A927BG52"/>
<organism evidence="1 2">
    <name type="scientific">Hymenobacter montanus</name>
    <dbReference type="NCBI Taxonomy" id="2771359"/>
    <lineage>
        <taxon>Bacteria</taxon>
        <taxon>Pseudomonadati</taxon>
        <taxon>Bacteroidota</taxon>
        <taxon>Cytophagia</taxon>
        <taxon>Cytophagales</taxon>
        <taxon>Hymenobacteraceae</taxon>
        <taxon>Hymenobacter</taxon>
    </lineage>
</organism>
<protein>
    <recommendedName>
        <fullName evidence="3">Antitoxin VbhA domain-containing protein</fullName>
    </recommendedName>
</protein>
<evidence type="ECO:0000313" key="1">
    <source>
        <dbReference type="EMBL" id="MBD2770270.1"/>
    </source>
</evidence>
<evidence type="ECO:0008006" key="3">
    <source>
        <dbReference type="Google" id="ProtNLM"/>
    </source>
</evidence>
<gene>
    <name evidence="1" type="ORF">IC235_20480</name>
</gene>